<feature type="region of interest" description="Disordered" evidence="1">
    <location>
        <begin position="1107"/>
        <end position="1129"/>
    </location>
</feature>
<name>B8C2V3_THAPS</name>
<dbReference type="eggNOG" id="ENOG502SR1Q">
    <property type="taxonomic scope" value="Eukaryota"/>
</dbReference>
<sequence length="1932" mass="213892">MSSTTANSKRKQAKQLGAAPDADPSSVRASGKRIRRQYNPNAWEKSIPTLRSNILCLGMSYPCVPKVLHNYALNRNVLLNHPEPSVEQAIELVRRGIVSEIDGRDLARVKALEANNDLLAYTVSKEEGAIYDEKKHLHGDFNRRTLVMQMKIRWGINIKFKQVILDYYWSPSGSWAMKHWQRSLFNDNIPDLVKENMLNFGDLETDVVHVSAKGRNIDEDYVSSTSAVVYLPFSQHCFAQVVACLDNLSEVFTISFLRKDELEEHSLWKATNTISAKSMQDWLGKSIDQEEKYCTLTRSQLNQDDKYVLGEEVLSVFDRIEDSPSVRMIKLTALRKFHPRYESGKKSANPILGIDKGGIYLNGMNDFHLEATVAEGFPRGWVTRMIPRKIGTRQEKFFYSPKHYKFRSRADALKFVDDVVAAGGDEEEAVLLFKESRLEAFIEKSKAEKSAVAVARGTAGVDKDKKDTNKSRIKANTDSADAKTDISFPTHASKFVRNLVTMLTENNNNAIVFTDLGRIEIVNREHLETILPKYSLGGTEATVQSFLSVLRSYGFSNRNVGSDVYWNASVTSSDINSLCRLRTVARGTTERFQDEANEKASSTSIPDRASKFVRNLVKLLTDGNDETVVFSEVGAIQIINQQKLAEILPEYDGLGGPKATVEAFKYYLAGYGFKSFGSGSGTFLNANITSNDIRKLCRLKYGGGISKEESATSGAKSANNTKGNVTTVDSIFDPFPGQLLRMLTSNNEDIIVFNRGRIEILDHAKLVGVLPKYIERDESSWDSFHQQLMCHGFFENRAPRKWTFYNAAVKTVNDIATLCRDSSVMKEINLINRQCVSDVKSVPSHFKTGTAENPAKNTEVEEVRETLVERIATSEGAMLDQASIETKVASSPPASPSTQRISPRRSDDKKVVEEHRETVLRSGAKKVDEGGRVSLIDRTTTTEGALLDQPLIESNDESSPATALSTQMRTFSRKEAVNISEYKWATDASVTKRRLAEVVGENEANAMLTTKQLSSSKKKAKNAAAAADVEDASASVNMSKTKIVEELATVEKPSQSENREEANASVAPFAKQGEDILATDKIATNASHSPHSGTMAAEKDTTLLKNISGSSSSETFNTTLPSPDKGRAPLPKNPQPLIPDDASPFIRSLVSMLVDNNEEVIEFSNNGRIEIKNNEKLAKILAKYKLGGKNARVGSFRRTLCHFGFRILDEDASSSTLNHEAILSSDLAKLCRLKMGGKLPESTNTLIPNDTPPFIRNLASMLKDNKQDAIVLSDTGRLEIRDSKTLKRLLAKYKWGSNKNSVKGFTTGLHGYGFRNLTPDSNNCVFYNDKIMSSDINVLCNLRWGRDIPFSSILFNILSDSNNEAAISFKRHRIEITDNAKLLELLPKYLAGDGSLWDMFHRLLLFYGFTEHKAPRIWAFYRSDVITLQDVESVRPKAEATPRSKGSAANTKAMEAKGGDEVRETRYQRSSSVDEAMLEGFSNHLYAFMMASSDAIPQTQDQQLDTGIAVEPDSAGLDSQQVQEDAVQEPEQTQVNLSEEDVPEAPGLTNEAVDLLEAHYDRPGILEEATLAQTEANFQLADQAQQVIQEGPSGALKDAALSAAHLREETTKRNEGGIGSLDEHRITTPAASDEIVLSQAEQQTNAARPNAVDEQGILRRASIAVPEVVIPKEVNVSEATTPELQEMAKNDGSSTTSKETEATPTYADLNRCIPGVNDVLLDPEHNAHPGNMRLQEAFNAVSPSNLNCCSTILQAIKSTNPPGRVLEKDSERGIWVDVTDEKAIIMIQTMMTFGVGGRAASTIFRQSDGSAFTAARSQRNDDVTRNSTEYGNHRGDDHSESTTQLTAENVPIRTVAEWLASTKLWNERSYASLFSRLANEAVLPQPKSHDVSENILAAEEAFRHLQNKSKFSVSALVTLMFEEEIRLRQASL</sequence>
<feature type="region of interest" description="Disordered" evidence="1">
    <location>
        <begin position="1"/>
        <end position="34"/>
    </location>
</feature>
<feature type="region of interest" description="Disordered" evidence="1">
    <location>
        <begin position="884"/>
        <end position="912"/>
    </location>
</feature>
<feature type="region of interest" description="Disordered" evidence="1">
    <location>
        <begin position="1679"/>
        <end position="1706"/>
    </location>
</feature>
<dbReference type="InterPro" id="IPR001739">
    <property type="entry name" value="Methyl_CpG_DNA-bd"/>
</dbReference>
<dbReference type="SUPFAM" id="SSF54171">
    <property type="entry name" value="DNA-binding domain"/>
    <property type="match status" value="1"/>
</dbReference>
<dbReference type="PROSITE" id="PS50982">
    <property type="entry name" value="MBD"/>
    <property type="match status" value="1"/>
</dbReference>
<dbReference type="InterPro" id="IPR016177">
    <property type="entry name" value="DNA-bd_dom_sf"/>
</dbReference>
<dbReference type="GO" id="GO:0003677">
    <property type="term" value="F:DNA binding"/>
    <property type="evidence" value="ECO:0007669"/>
    <property type="project" value="InterPro"/>
</dbReference>
<feature type="region of interest" description="Disordered" evidence="1">
    <location>
        <begin position="1434"/>
        <end position="1471"/>
    </location>
</feature>
<feature type="region of interest" description="Disordered" evidence="1">
    <location>
        <begin position="1515"/>
        <end position="1544"/>
    </location>
</feature>
<feature type="region of interest" description="Disordered" evidence="1">
    <location>
        <begin position="1050"/>
        <end position="1069"/>
    </location>
</feature>
<feature type="region of interest" description="Disordered" evidence="1">
    <location>
        <begin position="1814"/>
        <end position="1844"/>
    </location>
</feature>
<feature type="domain" description="MBD" evidence="2">
    <location>
        <begin position="367"/>
        <end position="438"/>
    </location>
</feature>
<dbReference type="InParanoid" id="B8C2V3"/>
<proteinExistence type="predicted"/>
<dbReference type="Proteomes" id="UP000001449">
    <property type="component" value="Chromosome 5"/>
</dbReference>
<feature type="compositionally biased region" description="Basic and acidic residues" evidence="1">
    <location>
        <begin position="1831"/>
        <end position="1840"/>
    </location>
</feature>
<dbReference type="GeneID" id="7450061"/>
<dbReference type="HOGENOM" id="CLU_235180_0_0_1"/>
<feature type="compositionally biased region" description="Basic and acidic residues" evidence="1">
    <location>
        <begin position="1454"/>
        <end position="1467"/>
    </location>
</feature>
<evidence type="ECO:0000313" key="3">
    <source>
        <dbReference type="EMBL" id="EED92450.1"/>
    </source>
</evidence>
<dbReference type="EMBL" id="CM000642">
    <property type="protein sequence ID" value="EED92450.1"/>
    <property type="molecule type" value="Genomic_DNA"/>
</dbReference>
<protein>
    <recommendedName>
        <fullName evidence="2">MBD domain-containing protein</fullName>
    </recommendedName>
</protein>
<evidence type="ECO:0000313" key="4">
    <source>
        <dbReference type="Proteomes" id="UP000001449"/>
    </source>
</evidence>
<dbReference type="KEGG" id="tps:THAPSDRAFT_22728"/>
<evidence type="ECO:0000259" key="2">
    <source>
        <dbReference type="PROSITE" id="PS50982"/>
    </source>
</evidence>
<dbReference type="RefSeq" id="XP_002290698.1">
    <property type="nucleotide sequence ID" value="XM_002290662.1"/>
</dbReference>
<keyword evidence="4" id="KW-1185">Reference proteome</keyword>
<dbReference type="Gene3D" id="3.30.890.10">
    <property type="entry name" value="Methyl-cpg-binding Protein 2, Chain A"/>
    <property type="match status" value="1"/>
</dbReference>
<feature type="compositionally biased region" description="Polar residues" evidence="1">
    <location>
        <begin position="1107"/>
        <end position="1121"/>
    </location>
</feature>
<dbReference type="PaxDb" id="35128-Thaps22728"/>
<organism evidence="3 4">
    <name type="scientific">Thalassiosira pseudonana</name>
    <name type="common">Marine diatom</name>
    <name type="synonym">Cyclotella nana</name>
    <dbReference type="NCBI Taxonomy" id="35128"/>
    <lineage>
        <taxon>Eukaryota</taxon>
        <taxon>Sar</taxon>
        <taxon>Stramenopiles</taxon>
        <taxon>Ochrophyta</taxon>
        <taxon>Bacillariophyta</taxon>
        <taxon>Coscinodiscophyceae</taxon>
        <taxon>Thalassiosirophycidae</taxon>
        <taxon>Thalassiosirales</taxon>
        <taxon>Thalassiosiraceae</taxon>
        <taxon>Thalassiosira</taxon>
    </lineage>
</organism>
<reference evidence="3 4" key="1">
    <citation type="journal article" date="2004" name="Science">
        <title>The genome of the diatom Thalassiosira pseudonana: ecology, evolution, and metabolism.</title>
        <authorList>
            <person name="Armbrust E.V."/>
            <person name="Berges J.A."/>
            <person name="Bowler C."/>
            <person name="Green B.R."/>
            <person name="Martinez D."/>
            <person name="Putnam N.H."/>
            <person name="Zhou S."/>
            <person name="Allen A.E."/>
            <person name="Apt K.E."/>
            <person name="Bechner M."/>
            <person name="Brzezinski M.A."/>
            <person name="Chaal B.K."/>
            <person name="Chiovitti A."/>
            <person name="Davis A.K."/>
            <person name="Demarest M.S."/>
            <person name="Detter J.C."/>
            <person name="Glavina T."/>
            <person name="Goodstein D."/>
            <person name="Hadi M.Z."/>
            <person name="Hellsten U."/>
            <person name="Hildebrand M."/>
            <person name="Jenkins B.D."/>
            <person name="Jurka J."/>
            <person name="Kapitonov V.V."/>
            <person name="Kroger N."/>
            <person name="Lau W.W."/>
            <person name="Lane T.W."/>
            <person name="Larimer F.W."/>
            <person name="Lippmeier J.C."/>
            <person name="Lucas S."/>
            <person name="Medina M."/>
            <person name="Montsant A."/>
            <person name="Obornik M."/>
            <person name="Parker M.S."/>
            <person name="Palenik B."/>
            <person name="Pazour G.J."/>
            <person name="Richardson P.M."/>
            <person name="Rynearson T.A."/>
            <person name="Saito M.A."/>
            <person name="Schwartz D.C."/>
            <person name="Thamatrakoln K."/>
            <person name="Valentin K."/>
            <person name="Vardi A."/>
            <person name="Wilkerson F.P."/>
            <person name="Rokhsar D.S."/>
        </authorList>
    </citation>
    <scope>NUCLEOTIDE SEQUENCE [LARGE SCALE GENOMIC DNA]</scope>
    <source>
        <strain evidence="3 4">CCMP1335</strain>
    </source>
</reference>
<gene>
    <name evidence="3" type="ORF">THAPSDRAFT_22728</name>
</gene>
<evidence type="ECO:0000256" key="1">
    <source>
        <dbReference type="SAM" id="MobiDB-lite"/>
    </source>
</evidence>
<reference evidence="3 4" key="2">
    <citation type="journal article" date="2008" name="Nature">
        <title>The Phaeodactylum genome reveals the evolutionary history of diatom genomes.</title>
        <authorList>
            <person name="Bowler C."/>
            <person name="Allen A.E."/>
            <person name="Badger J.H."/>
            <person name="Grimwood J."/>
            <person name="Jabbari K."/>
            <person name="Kuo A."/>
            <person name="Maheswari U."/>
            <person name="Martens C."/>
            <person name="Maumus F."/>
            <person name="Otillar R.P."/>
            <person name="Rayko E."/>
            <person name="Salamov A."/>
            <person name="Vandepoele K."/>
            <person name="Beszteri B."/>
            <person name="Gruber A."/>
            <person name="Heijde M."/>
            <person name="Katinka M."/>
            <person name="Mock T."/>
            <person name="Valentin K."/>
            <person name="Verret F."/>
            <person name="Berges J.A."/>
            <person name="Brownlee C."/>
            <person name="Cadoret J.P."/>
            <person name="Chiovitti A."/>
            <person name="Choi C.J."/>
            <person name="Coesel S."/>
            <person name="De Martino A."/>
            <person name="Detter J.C."/>
            <person name="Durkin C."/>
            <person name="Falciatore A."/>
            <person name="Fournet J."/>
            <person name="Haruta M."/>
            <person name="Huysman M.J."/>
            <person name="Jenkins B.D."/>
            <person name="Jiroutova K."/>
            <person name="Jorgensen R.E."/>
            <person name="Joubert Y."/>
            <person name="Kaplan A."/>
            <person name="Kroger N."/>
            <person name="Kroth P.G."/>
            <person name="La Roche J."/>
            <person name="Lindquist E."/>
            <person name="Lommer M."/>
            <person name="Martin-Jezequel V."/>
            <person name="Lopez P.J."/>
            <person name="Lucas S."/>
            <person name="Mangogna M."/>
            <person name="McGinnis K."/>
            <person name="Medlin L.K."/>
            <person name="Montsant A."/>
            <person name="Oudot-Le Secq M.P."/>
            <person name="Napoli C."/>
            <person name="Obornik M."/>
            <person name="Parker M.S."/>
            <person name="Petit J.L."/>
            <person name="Porcel B.M."/>
            <person name="Poulsen N."/>
            <person name="Robison M."/>
            <person name="Rychlewski L."/>
            <person name="Rynearson T.A."/>
            <person name="Schmutz J."/>
            <person name="Shapiro H."/>
            <person name="Siaut M."/>
            <person name="Stanley M."/>
            <person name="Sussman M.R."/>
            <person name="Taylor A.R."/>
            <person name="Vardi A."/>
            <person name="von Dassow P."/>
            <person name="Vyverman W."/>
            <person name="Willis A."/>
            <person name="Wyrwicz L.S."/>
            <person name="Rokhsar D.S."/>
            <person name="Weissenbach J."/>
            <person name="Armbrust E.V."/>
            <person name="Green B.R."/>
            <person name="Van de Peer Y."/>
            <person name="Grigoriev I.V."/>
        </authorList>
    </citation>
    <scope>NUCLEOTIDE SEQUENCE [LARGE SCALE GENOMIC DNA]</scope>
    <source>
        <strain evidence="3 4">CCMP1335</strain>
    </source>
</reference>
<accession>B8C2V3</accession>